<comment type="similarity">
    <text evidence="2">Belongs to the nicastrin family.</text>
</comment>
<keyword evidence="8" id="KW-0325">Glycoprotein</keyword>
<evidence type="ECO:0000256" key="9">
    <source>
        <dbReference type="SAM" id="Phobius"/>
    </source>
</evidence>
<accession>A0A976QS32</accession>
<evidence type="ECO:0000256" key="4">
    <source>
        <dbReference type="ARBA" id="ARBA00022729"/>
    </source>
</evidence>
<evidence type="ECO:0000256" key="8">
    <source>
        <dbReference type="ARBA" id="ARBA00023180"/>
    </source>
</evidence>
<reference evidence="11" key="1">
    <citation type="submission" date="2022-07" db="EMBL/GenBank/DDBJ databases">
        <title>Evaluation of T. orientalis genome assembly methods using nanopore sequencing and analysis of variation between genomes.</title>
        <authorList>
            <person name="Yam J."/>
            <person name="Micallef M.L."/>
            <person name="Liu M."/>
            <person name="Djordjevic S.P."/>
            <person name="Bogema D.R."/>
            <person name="Jenkins C."/>
        </authorList>
    </citation>
    <scope>NUCLEOTIDE SEQUENCE</scope>
    <source>
        <strain evidence="11">Goon Nure</strain>
    </source>
</reference>
<dbReference type="EMBL" id="CP056069">
    <property type="protein sequence ID" value="UKK00361.2"/>
    <property type="molecule type" value="Genomic_DNA"/>
</dbReference>
<dbReference type="PANTHER" id="PTHR31826">
    <property type="entry name" value="NICALIN"/>
    <property type="match status" value="1"/>
</dbReference>
<name>A0A976QS32_THEOR</name>
<comment type="subcellular location">
    <subcellularLocation>
        <location evidence="1">Endoplasmic reticulum membrane</location>
        <topology evidence="1">Single-pass membrane protein</topology>
    </subcellularLocation>
</comment>
<keyword evidence="4 10" id="KW-0732">Signal</keyword>
<dbReference type="GO" id="GO:0009966">
    <property type="term" value="P:regulation of signal transduction"/>
    <property type="evidence" value="ECO:0007669"/>
    <property type="project" value="InterPro"/>
</dbReference>
<evidence type="ECO:0008006" key="13">
    <source>
        <dbReference type="Google" id="ProtNLM"/>
    </source>
</evidence>
<organism evidence="11 12">
    <name type="scientific">Theileria orientalis</name>
    <dbReference type="NCBI Taxonomy" id="68886"/>
    <lineage>
        <taxon>Eukaryota</taxon>
        <taxon>Sar</taxon>
        <taxon>Alveolata</taxon>
        <taxon>Apicomplexa</taxon>
        <taxon>Aconoidasida</taxon>
        <taxon>Piroplasmida</taxon>
        <taxon>Theileriidae</taxon>
        <taxon>Theileria</taxon>
    </lineage>
</organism>
<evidence type="ECO:0000256" key="3">
    <source>
        <dbReference type="ARBA" id="ARBA00022692"/>
    </source>
</evidence>
<feature type="transmembrane region" description="Helical" evidence="9">
    <location>
        <begin position="538"/>
        <end position="557"/>
    </location>
</feature>
<keyword evidence="3 9" id="KW-0812">Transmembrane</keyword>
<sequence>MFLITSTLLLFIKICQCSYEFTAHNFVNYKVGANDFGIQYLAVHGKLRQFLPEKFGFPSEESSVFTDSDKFSNELTKLLRSGRNVYLLKFNDLITKKFHWIFFKSVLKTSNNTVLLILPKKNDILSGGNKYCDEAHATDFANTKLQKCNTTNNTRVHEDTLNKFERYLYKSRPKCSLSLTEMDDNIAEILKHTKHSDVGTIKIDVGGLFSDDVRVSTPRFDANPITNFLTINLFGELAMKSTDAVEGGPKDLKKVLVTCSLDTFGVLQTYSSGAQFNSSLVFVLELTRVLKGLENSHYELVFLLHSGSVVDYAGLRYFLRNKKDFEFAVHFQDLTGDNLYLHMLKSQESLLDQYAKVFSSKMNISKTFKHPNPQEREEKPDPKTLDFNHVHEEHHYVNLPNEVDFETLNSFTITSSPELLPLYKSSYSLTHRFDVDLLTHRIVDAARAFAHFLKTTPPELNNEEIRSNVLKWENKLAEPRNSLTGNLLLLESVKDVISFLENNLRKVQVQNFRTVFTIYKFFSSAPNKCTVYTTKHPAFDIVVFALVIIYILSVWSVSRGSVKVAVEDIAGLFQKLLNENNFKFKKR</sequence>
<evidence type="ECO:0000256" key="1">
    <source>
        <dbReference type="ARBA" id="ARBA00004389"/>
    </source>
</evidence>
<keyword evidence="6 9" id="KW-1133">Transmembrane helix</keyword>
<dbReference type="AlphaFoldDB" id="A0A976QS32"/>
<evidence type="ECO:0000256" key="7">
    <source>
        <dbReference type="ARBA" id="ARBA00023136"/>
    </source>
</evidence>
<gene>
    <name evidence="11" type="ORF">MACK_000433</name>
</gene>
<dbReference type="GO" id="GO:0005789">
    <property type="term" value="C:endoplasmic reticulum membrane"/>
    <property type="evidence" value="ECO:0007669"/>
    <property type="project" value="UniProtKB-SubCell"/>
</dbReference>
<evidence type="ECO:0000313" key="11">
    <source>
        <dbReference type="EMBL" id="UKK00361.2"/>
    </source>
</evidence>
<evidence type="ECO:0000256" key="2">
    <source>
        <dbReference type="ARBA" id="ARBA00007717"/>
    </source>
</evidence>
<evidence type="ECO:0000256" key="6">
    <source>
        <dbReference type="ARBA" id="ARBA00022989"/>
    </source>
</evidence>
<keyword evidence="5" id="KW-0256">Endoplasmic reticulum</keyword>
<feature type="signal peptide" evidence="10">
    <location>
        <begin position="1"/>
        <end position="17"/>
    </location>
</feature>
<evidence type="ECO:0000313" key="12">
    <source>
        <dbReference type="Proteomes" id="UP000244811"/>
    </source>
</evidence>
<dbReference type="InterPro" id="IPR016574">
    <property type="entry name" value="Nicalin"/>
</dbReference>
<feature type="chain" id="PRO_5036870682" description="Nicalin" evidence="10">
    <location>
        <begin position="18"/>
        <end position="587"/>
    </location>
</feature>
<keyword evidence="7 9" id="KW-0472">Membrane</keyword>
<proteinExistence type="inferred from homology"/>
<evidence type="ECO:0000256" key="10">
    <source>
        <dbReference type="SAM" id="SignalP"/>
    </source>
</evidence>
<evidence type="ECO:0000256" key="5">
    <source>
        <dbReference type="ARBA" id="ARBA00022824"/>
    </source>
</evidence>
<dbReference type="Proteomes" id="UP000244811">
    <property type="component" value="Chromosome 1"/>
</dbReference>
<protein>
    <recommendedName>
        <fullName evidence="13">Nicalin</fullName>
    </recommendedName>
</protein>